<dbReference type="OrthoDB" id="82049at2157"/>
<proteinExistence type="predicted"/>
<name>A0A3N6PM39_NATCH</name>
<accession>A0A3N6PM39</accession>
<gene>
    <name evidence="2" type="ORF">EA472_12180</name>
</gene>
<evidence type="ECO:0000259" key="1">
    <source>
        <dbReference type="Pfam" id="PF07883"/>
    </source>
</evidence>
<dbReference type="InterPro" id="IPR014710">
    <property type="entry name" value="RmlC-like_jellyroll"/>
</dbReference>
<dbReference type="CDD" id="cd02208">
    <property type="entry name" value="cupin_RmlC-like"/>
    <property type="match status" value="1"/>
</dbReference>
<dbReference type="InterPro" id="IPR011051">
    <property type="entry name" value="RmlC_Cupin_sf"/>
</dbReference>
<dbReference type="EMBL" id="REFZ01000007">
    <property type="protein sequence ID" value="RQH00116.1"/>
    <property type="molecule type" value="Genomic_DNA"/>
</dbReference>
<dbReference type="SUPFAM" id="SSF51182">
    <property type="entry name" value="RmlC-like cupins"/>
    <property type="match status" value="1"/>
</dbReference>
<protein>
    <submittedName>
        <fullName evidence="2">Cupin domain-containing protein</fullName>
    </submittedName>
</protein>
<dbReference type="AlphaFoldDB" id="A0A3N6PM39"/>
<evidence type="ECO:0000313" key="3">
    <source>
        <dbReference type="Proteomes" id="UP000281431"/>
    </source>
</evidence>
<dbReference type="InterPro" id="IPR013096">
    <property type="entry name" value="Cupin_2"/>
</dbReference>
<feature type="domain" description="Cupin type-2" evidence="1">
    <location>
        <begin position="38"/>
        <end position="105"/>
    </location>
</feature>
<sequence>MYSSIELENVEPRELEEEAPTLLSVGRELKPEKMRPNVWHYERGEENAYHRQGEQEELYVVLEGTVDVTIERDDERDVITLSKHDVLVVPPESWRQLRAVEESRVLAVGAPNVPDDGMLEE</sequence>
<dbReference type="Gene3D" id="2.60.120.10">
    <property type="entry name" value="Jelly Rolls"/>
    <property type="match status" value="1"/>
</dbReference>
<reference evidence="2 3" key="1">
    <citation type="submission" date="2018-10" db="EMBL/GenBank/DDBJ databases">
        <title>Natrarchaeobius chitinivorans gen. nov., sp. nov., and Natrarchaeobius haloalkaliphilus sp. nov., alkaliphilic, chitin-utilizing haloarchaea from hypersaline alkaline lakes.</title>
        <authorList>
            <person name="Sorokin D.Y."/>
            <person name="Elcheninov A.G."/>
            <person name="Kostrikina N.A."/>
            <person name="Bale N.J."/>
            <person name="Sinninghe Damste J.S."/>
            <person name="Khijniak T.V."/>
            <person name="Kublanov I.V."/>
            <person name="Toshchakov S.V."/>
        </authorList>
    </citation>
    <scope>NUCLEOTIDE SEQUENCE [LARGE SCALE GENOMIC DNA]</scope>
    <source>
        <strain evidence="2 3">AArcht7</strain>
    </source>
</reference>
<comment type="caution">
    <text evidence="2">The sequence shown here is derived from an EMBL/GenBank/DDBJ whole genome shotgun (WGS) entry which is preliminary data.</text>
</comment>
<dbReference type="Proteomes" id="UP000281431">
    <property type="component" value="Unassembled WGS sequence"/>
</dbReference>
<evidence type="ECO:0000313" key="2">
    <source>
        <dbReference type="EMBL" id="RQH00116.1"/>
    </source>
</evidence>
<dbReference type="Pfam" id="PF07883">
    <property type="entry name" value="Cupin_2"/>
    <property type="match status" value="1"/>
</dbReference>
<keyword evidence="3" id="KW-1185">Reference proteome</keyword>
<organism evidence="2 3">
    <name type="scientific">Natrarchaeobius chitinivorans</name>
    <dbReference type="NCBI Taxonomy" id="1679083"/>
    <lineage>
        <taxon>Archaea</taxon>
        <taxon>Methanobacteriati</taxon>
        <taxon>Methanobacteriota</taxon>
        <taxon>Stenosarchaea group</taxon>
        <taxon>Halobacteria</taxon>
        <taxon>Halobacteriales</taxon>
        <taxon>Natrialbaceae</taxon>
        <taxon>Natrarchaeobius</taxon>
    </lineage>
</organism>